<feature type="transmembrane region" description="Helical" evidence="1">
    <location>
        <begin position="40"/>
        <end position="62"/>
    </location>
</feature>
<feature type="transmembrane region" description="Helical" evidence="1">
    <location>
        <begin position="95"/>
        <end position="123"/>
    </location>
</feature>
<protein>
    <submittedName>
        <fullName evidence="2">Uncharacterized protein</fullName>
    </submittedName>
</protein>
<sequence>MLLGPFFLSALSILNGSPEYFLLLHVPQHLVLLPQNQKPSALSLLPHSFFVVWPLFIFHLCFFSRSVFLQNQVYVCNVRVNVLYLRIKDHATDFFFTRLGVVFFSILLSRGCVFLCEIIYFIFLVPYI</sequence>
<reference evidence="2" key="1">
    <citation type="submission" date="2021-05" db="EMBL/GenBank/DDBJ databases">
        <authorList>
            <person name="Alioto T."/>
            <person name="Alioto T."/>
            <person name="Gomez Garrido J."/>
        </authorList>
    </citation>
    <scope>NUCLEOTIDE SEQUENCE</scope>
</reference>
<keyword evidence="1" id="KW-0812">Transmembrane</keyword>
<organism evidence="2">
    <name type="scientific">Cacopsylla melanoneura</name>
    <dbReference type="NCBI Taxonomy" id="428564"/>
    <lineage>
        <taxon>Eukaryota</taxon>
        <taxon>Metazoa</taxon>
        <taxon>Ecdysozoa</taxon>
        <taxon>Arthropoda</taxon>
        <taxon>Hexapoda</taxon>
        <taxon>Insecta</taxon>
        <taxon>Pterygota</taxon>
        <taxon>Neoptera</taxon>
        <taxon>Paraneoptera</taxon>
        <taxon>Hemiptera</taxon>
        <taxon>Sternorrhyncha</taxon>
        <taxon>Psylloidea</taxon>
        <taxon>Psyllidae</taxon>
        <taxon>Psyllinae</taxon>
        <taxon>Cacopsylla</taxon>
    </lineage>
</organism>
<dbReference type="EMBL" id="HBUF01074402">
    <property type="protein sequence ID" value="CAG6630673.1"/>
    <property type="molecule type" value="Transcribed_RNA"/>
</dbReference>
<keyword evidence="1" id="KW-0472">Membrane</keyword>
<evidence type="ECO:0000256" key="1">
    <source>
        <dbReference type="SAM" id="Phobius"/>
    </source>
</evidence>
<evidence type="ECO:0000313" key="2">
    <source>
        <dbReference type="EMBL" id="CAG6630673.1"/>
    </source>
</evidence>
<dbReference type="AlphaFoldDB" id="A0A8D8VPA9"/>
<accession>A0A8D8VPA9</accession>
<keyword evidence="1" id="KW-1133">Transmembrane helix</keyword>
<proteinExistence type="predicted"/>
<name>A0A8D8VPA9_9HEMI</name>